<dbReference type="STRING" id="930089.W6Y021"/>
<evidence type="ECO:0000256" key="1">
    <source>
        <dbReference type="SAM" id="MobiDB-lite"/>
    </source>
</evidence>
<feature type="region of interest" description="Disordered" evidence="1">
    <location>
        <begin position="274"/>
        <end position="302"/>
    </location>
</feature>
<proteinExistence type="predicted"/>
<dbReference type="InterPro" id="IPR013083">
    <property type="entry name" value="Znf_RING/FYVE/PHD"/>
</dbReference>
<dbReference type="OrthoDB" id="3642840at2759"/>
<dbReference type="GeneID" id="19146748"/>
<dbReference type="Proteomes" id="UP000053841">
    <property type="component" value="Unassembled WGS sequence"/>
</dbReference>
<reference evidence="2 3" key="1">
    <citation type="journal article" date="2013" name="PLoS Genet.">
        <title>Comparative genome structure, secondary metabolite, and effector coding capacity across Cochliobolus pathogens.</title>
        <authorList>
            <person name="Condon B.J."/>
            <person name="Leng Y."/>
            <person name="Wu D."/>
            <person name="Bushley K.E."/>
            <person name="Ohm R.A."/>
            <person name="Otillar R."/>
            <person name="Martin J."/>
            <person name="Schackwitz W."/>
            <person name="Grimwood J."/>
            <person name="MohdZainudin N."/>
            <person name="Xue C."/>
            <person name="Wang R."/>
            <person name="Manning V.A."/>
            <person name="Dhillon B."/>
            <person name="Tu Z.J."/>
            <person name="Steffenson B.J."/>
            <person name="Salamov A."/>
            <person name="Sun H."/>
            <person name="Lowry S."/>
            <person name="LaButti K."/>
            <person name="Han J."/>
            <person name="Copeland A."/>
            <person name="Lindquist E."/>
            <person name="Barry K."/>
            <person name="Schmutz J."/>
            <person name="Baker S.E."/>
            <person name="Ciuffetti L.M."/>
            <person name="Grigoriev I.V."/>
            <person name="Zhong S."/>
            <person name="Turgeon B.G."/>
        </authorList>
    </citation>
    <scope>NUCLEOTIDE SEQUENCE [LARGE SCALE GENOMIC DNA]</scope>
    <source>
        <strain evidence="2 3">26-R-13</strain>
    </source>
</reference>
<dbReference type="EMBL" id="KI964823">
    <property type="protein sequence ID" value="EUC28329.1"/>
    <property type="molecule type" value="Genomic_DNA"/>
</dbReference>
<gene>
    <name evidence="2" type="ORF">COCCADRAFT_30395</name>
</gene>
<accession>W6Y021</accession>
<organism evidence="2 3">
    <name type="scientific">Cochliobolus carbonum (strain 26-R-13)</name>
    <name type="common">Maize leaf spot fungus</name>
    <name type="synonym">Bipolaris zeicola</name>
    <dbReference type="NCBI Taxonomy" id="930089"/>
    <lineage>
        <taxon>Eukaryota</taxon>
        <taxon>Fungi</taxon>
        <taxon>Dikarya</taxon>
        <taxon>Ascomycota</taxon>
        <taxon>Pezizomycotina</taxon>
        <taxon>Dothideomycetes</taxon>
        <taxon>Pleosporomycetidae</taxon>
        <taxon>Pleosporales</taxon>
        <taxon>Pleosporineae</taxon>
        <taxon>Pleosporaceae</taxon>
        <taxon>Bipolaris</taxon>
    </lineage>
</organism>
<evidence type="ECO:0000313" key="3">
    <source>
        <dbReference type="Proteomes" id="UP000053841"/>
    </source>
</evidence>
<feature type="compositionally biased region" description="Polar residues" evidence="1">
    <location>
        <begin position="274"/>
        <end position="289"/>
    </location>
</feature>
<dbReference type="Gene3D" id="3.30.40.10">
    <property type="entry name" value="Zinc/RING finger domain, C3HC4 (zinc finger)"/>
    <property type="match status" value="1"/>
</dbReference>
<keyword evidence="3" id="KW-1185">Reference proteome</keyword>
<dbReference type="SUPFAM" id="SSF57903">
    <property type="entry name" value="FYVE/PHD zinc finger"/>
    <property type="match status" value="1"/>
</dbReference>
<protein>
    <recommendedName>
        <fullName evidence="4">Zinc finger PHD-type domain-containing protein</fullName>
    </recommendedName>
</protein>
<evidence type="ECO:0000313" key="2">
    <source>
        <dbReference type="EMBL" id="EUC28329.1"/>
    </source>
</evidence>
<dbReference type="KEGG" id="bze:COCCADRAFT_30395"/>
<dbReference type="AlphaFoldDB" id="W6Y021"/>
<dbReference type="InterPro" id="IPR011011">
    <property type="entry name" value="Znf_FYVE_PHD"/>
</dbReference>
<sequence length="923" mass="103007">MCAVPSAIDEAHYKRHQDIAEQLHAIYESCGEADWTIVPSAPNIAAEETPRDTNNSCDYGTEDGRVAVIAGILPSKREKKDAKRLVRAAGRSRVITQEEIQYIDSIIHSTDGMSSNETEGPRNPEEVDEIEKQLRYHAKVYNAQGNRDRLGSLTDNSGKMQETGFDAEMDRILNIFHITRLLKRNTSTRGLHGKELENLLTLVNVLELAITEDIVQAKRDIAEVRMRRAGYLRYVNRASYEILADRYSTKSWKMGGKSATIAVSPSVMKIPATESNVSSSDQQENQQPRKSWAGDGPDRRHLETTHQRVNGDDGLHEASIEPYQAPLLPLLPDPTPGRAPVSVRVTNTKTIQQAAKPMLAHVKKTVMPSSSDGWITTTDGTRSKAPALRLPVWDDFSSQQSQLARPSLHTEISPLDQCSANRDSFDEPFSNAPAVKGSLAPLSKGPETFATEPEEKAATEHVIVSQKKKSKKLREAKRKARKLGMMRDTEASIASKGANNQVIEAVDTSLCDISTVLEAGSQNSDTEEISLALPIQDVVSVGYDIIQTSTNTGSAIASLQDVSNNLPTEPLPVTTHRKQSHWRIFVLKFTADQLTNPFLPSWGGCSYESWCIFEKNHILDCPFHPPHCPCVDPMTDQCFLIMPGDKPCTSGPYNRLRGEKLLSIYEKDARVKGCLMLVDTDFINYLTGDPSNPARFPNLDSEPGRLAQEIADFHDGFGPGPLMKQENLYHRIKYSNKFRNQQLIQDTLPEIQRKASGKPGQPRICYCSIAMPENSCPSLRRDLITCSYRHCTIKNFHKSCVKKLGVENVSRWYCTHCEKQMQLTAYKVLCVPEIMEISDSASVQSPRHQDLGHELKKFAETVDQLFSTMAGELEQLVPGRVFEILQDGGEFGSEGIDLGHTQSYWSYVTTMHKRQPHMFTNDA</sequence>
<name>W6Y021_COCC2</name>
<dbReference type="eggNOG" id="ENOG502SA8S">
    <property type="taxonomic scope" value="Eukaryota"/>
</dbReference>
<evidence type="ECO:0008006" key="4">
    <source>
        <dbReference type="Google" id="ProtNLM"/>
    </source>
</evidence>
<dbReference type="RefSeq" id="XP_007717371.1">
    <property type="nucleotide sequence ID" value="XM_007719181.1"/>
</dbReference>
<dbReference type="HOGENOM" id="CLU_310601_0_0_1"/>